<dbReference type="AlphaFoldDB" id="A0A0T9UYG0"/>
<organism evidence="2 3">
    <name type="scientific">Yersinia aldovae</name>
    <dbReference type="NCBI Taxonomy" id="29483"/>
    <lineage>
        <taxon>Bacteria</taxon>
        <taxon>Pseudomonadati</taxon>
        <taxon>Pseudomonadota</taxon>
        <taxon>Gammaproteobacteria</taxon>
        <taxon>Enterobacterales</taxon>
        <taxon>Yersiniaceae</taxon>
        <taxon>Yersinia</taxon>
    </lineage>
</organism>
<feature type="transmembrane region" description="Helical" evidence="1">
    <location>
        <begin position="388"/>
        <end position="408"/>
    </location>
</feature>
<dbReference type="EMBL" id="CQEJ01000041">
    <property type="protein sequence ID" value="CNL80511.1"/>
    <property type="molecule type" value="Genomic_DNA"/>
</dbReference>
<dbReference type="RefSeq" id="WP_049596283.1">
    <property type="nucleotide sequence ID" value="NZ_CQEJ01000041.1"/>
</dbReference>
<name>A0A0T9UYG0_YERAL</name>
<protein>
    <recommendedName>
        <fullName evidence="4">Glycosyltransferase RgtA/B/C/D-like domain-containing protein</fullName>
    </recommendedName>
</protein>
<feature type="transmembrane region" description="Helical" evidence="1">
    <location>
        <begin position="125"/>
        <end position="141"/>
    </location>
</feature>
<evidence type="ECO:0000313" key="3">
    <source>
        <dbReference type="Proteomes" id="UP000041595"/>
    </source>
</evidence>
<evidence type="ECO:0008006" key="4">
    <source>
        <dbReference type="Google" id="ProtNLM"/>
    </source>
</evidence>
<gene>
    <name evidence="2" type="ORF">ERS137965_03974</name>
</gene>
<feature type="transmembrane region" description="Helical" evidence="1">
    <location>
        <begin position="101"/>
        <end position="119"/>
    </location>
</feature>
<evidence type="ECO:0000313" key="2">
    <source>
        <dbReference type="EMBL" id="CNL80511.1"/>
    </source>
</evidence>
<proteinExistence type="predicted"/>
<accession>A0A0T9UYG0</accession>
<feature type="transmembrane region" description="Helical" evidence="1">
    <location>
        <begin position="12"/>
        <end position="30"/>
    </location>
</feature>
<feature type="transmembrane region" description="Helical" evidence="1">
    <location>
        <begin position="153"/>
        <end position="181"/>
    </location>
</feature>
<keyword evidence="1" id="KW-0472">Membrane</keyword>
<reference evidence="2 3" key="1">
    <citation type="submission" date="2015-03" db="EMBL/GenBank/DDBJ databases">
        <authorList>
            <person name="Murphy D."/>
        </authorList>
    </citation>
    <scope>NUCLEOTIDE SEQUENCE [LARGE SCALE GENOMIC DNA]</scope>
    <source>
        <strain evidence="2 3">IP06005</strain>
    </source>
</reference>
<feature type="transmembrane region" description="Helical" evidence="1">
    <location>
        <begin position="359"/>
        <end position="379"/>
    </location>
</feature>
<feature type="transmembrane region" description="Helical" evidence="1">
    <location>
        <begin position="414"/>
        <end position="433"/>
    </location>
</feature>
<feature type="transmembrane region" description="Helical" evidence="1">
    <location>
        <begin position="193"/>
        <end position="211"/>
    </location>
</feature>
<feature type="transmembrane region" description="Helical" evidence="1">
    <location>
        <begin position="68"/>
        <end position="89"/>
    </location>
</feature>
<dbReference type="Proteomes" id="UP000041595">
    <property type="component" value="Unassembled WGS sequence"/>
</dbReference>
<keyword evidence="1" id="KW-0812">Transmembrane</keyword>
<sequence length="437" mass="49645">MPISKLCIKAALPQVSLAILGLIITLRAFFPGLVSGDAFDQYQQGTSFIFNDWHPPIMSFIWAITNDWIPGPFGMLLLECLLYWGALLLLSVSIPQAHRKLSIAVIVVGFMPFTIGTLSHIWKDVLHAVIWLCAVGVICVSDSREEGRQKKLLLLAGFLLLIGSMLRFNAIFGLLPLVWLLFNKSKLCSWKKWVIIFILFPAFTIFLNAAFNYGFLNSSKSRVYQSLIIFDIGGISHFSGKDYFKEAWDSKEESKVISTCYDAGAWDGYAWGDCSFVLKKIQNSGTWSDGSLMKKWVTSIYHEPSAYLKHRYENYMKLLWHPNAVLDSQTMGISDGLKFEKTGMFRALEMTTKLFKDTFIFKPGFWLIASFVFSFYGLFTRKSFARDVFLALNTSSFLYLLAYFFVGVASDYRYAYWSILATSASVPFILLSIKTTK</sequence>
<evidence type="ECO:0000256" key="1">
    <source>
        <dbReference type="SAM" id="Phobius"/>
    </source>
</evidence>
<keyword evidence="1" id="KW-1133">Transmembrane helix</keyword>